<sequence length="80" mass="9069">MPAKKKKSGRTKILSPFPTLQELAKIMGAPRERVAFLKGLIEGKFLKTGLRSKKEKKEYIKGVIAAFFDKQPKQKLPKKV</sequence>
<reference evidence="1 2" key="1">
    <citation type="journal article" date="2016" name="Nat. Commun.">
        <title>Thousands of microbial genomes shed light on interconnected biogeochemical processes in an aquifer system.</title>
        <authorList>
            <person name="Anantharaman K."/>
            <person name="Brown C.T."/>
            <person name="Hug L.A."/>
            <person name="Sharon I."/>
            <person name="Castelle C.J."/>
            <person name="Probst A.J."/>
            <person name="Thomas B.C."/>
            <person name="Singh A."/>
            <person name="Wilkins M.J."/>
            <person name="Karaoz U."/>
            <person name="Brodie E.L."/>
            <person name="Williams K.H."/>
            <person name="Hubbard S.S."/>
            <person name="Banfield J.F."/>
        </authorList>
    </citation>
    <scope>NUCLEOTIDE SEQUENCE [LARGE SCALE GENOMIC DNA]</scope>
</reference>
<dbReference type="Proteomes" id="UP000178428">
    <property type="component" value="Unassembled WGS sequence"/>
</dbReference>
<dbReference type="EMBL" id="MHMR01000007">
    <property type="protein sequence ID" value="OGZ31144.1"/>
    <property type="molecule type" value="Genomic_DNA"/>
</dbReference>
<evidence type="ECO:0000313" key="2">
    <source>
        <dbReference type="Proteomes" id="UP000178428"/>
    </source>
</evidence>
<name>A0A1G2EZ91_9BACT</name>
<proteinExistence type="predicted"/>
<organism evidence="1 2">
    <name type="scientific">Candidatus Niyogibacteria bacterium RIFCSPLOWO2_02_FULL_45_13</name>
    <dbReference type="NCBI Taxonomy" id="1801725"/>
    <lineage>
        <taxon>Bacteria</taxon>
        <taxon>Candidatus Niyogiibacteriota</taxon>
    </lineage>
</organism>
<evidence type="ECO:0000313" key="1">
    <source>
        <dbReference type="EMBL" id="OGZ31144.1"/>
    </source>
</evidence>
<dbReference type="STRING" id="1801725.A3J00_01150"/>
<accession>A0A1G2EZ91</accession>
<dbReference type="AlphaFoldDB" id="A0A1G2EZ91"/>
<comment type="caution">
    <text evidence="1">The sequence shown here is derived from an EMBL/GenBank/DDBJ whole genome shotgun (WGS) entry which is preliminary data.</text>
</comment>
<protein>
    <submittedName>
        <fullName evidence="1">Uncharacterized protein</fullName>
    </submittedName>
</protein>
<gene>
    <name evidence="1" type="ORF">A3J00_01150</name>
</gene>